<evidence type="ECO:0008006" key="3">
    <source>
        <dbReference type="Google" id="ProtNLM"/>
    </source>
</evidence>
<proteinExistence type="predicted"/>
<protein>
    <recommendedName>
        <fullName evidence="3">DUF1772 domain-containing protein</fullName>
    </recommendedName>
</protein>
<dbReference type="InterPro" id="IPR025363">
    <property type="entry name" value="DUF4267"/>
</dbReference>
<dbReference type="EMBL" id="JAZAVK010000002">
    <property type="protein sequence ID" value="KAK7432993.1"/>
    <property type="molecule type" value="Genomic_DNA"/>
</dbReference>
<evidence type="ECO:0000313" key="2">
    <source>
        <dbReference type="Proteomes" id="UP001498421"/>
    </source>
</evidence>
<name>A0ABR1IJW5_9HYPO</name>
<dbReference type="Proteomes" id="UP001498421">
    <property type="component" value="Unassembled WGS sequence"/>
</dbReference>
<organism evidence="1 2">
    <name type="scientific">Neonectria magnoliae</name>
    <dbReference type="NCBI Taxonomy" id="2732573"/>
    <lineage>
        <taxon>Eukaryota</taxon>
        <taxon>Fungi</taxon>
        <taxon>Dikarya</taxon>
        <taxon>Ascomycota</taxon>
        <taxon>Pezizomycotina</taxon>
        <taxon>Sordariomycetes</taxon>
        <taxon>Hypocreomycetidae</taxon>
        <taxon>Hypocreales</taxon>
        <taxon>Nectriaceae</taxon>
        <taxon>Neonectria</taxon>
    </lineage>
</organism>
<keyword evidence="2" id="KW-1185">Reference proteome</keyword>
<gene>
    <name evidence="1" type="ORF">QQZ08_000464</name>
</gene>
<accession>A0ABR1IJW5</accession>
<comment type="caution">
    <text evidence="1">The sequence shown here is derived from an EMBL/GenBank/DDBJ whole genome shotgun (WGS) entry which is preliminary data.</text>
</comment>
<sequence length="81" mass="8429">MSIPRPALPVFTSVLGVLGVAGGIYDFVSPAEGAKGFAPLSAHVKALDHAFILVHGIRNIGVGLTTLGLVLFWQFSPLCQA</sequence>
<reference evidence="1 2" key="1">
    <citation type="journal article" date="2025" name="Microbiol. Resour. Announc.">
        <title>Draft genome sequences for Neonectria magnoliae and Neonectria punicea, canker pathogens of Liriodendron tulipifera and Acer saccharum in West Virginia.</title>
        <authorList>
            <person name="Petronek H.M."/>
            <person name="Kasson M.T."/>
            <person name="Metheny A.M."/>
            <person name="Stauder C.M."/>
            <person name="Lovett B."/>
            <person name="Lynch S.C."/>
            <person name="Garnas J.R."/>
            <person name="Kasson L.R."/>
            <person name="Stajich J.E."/>
        </authorList>
    </citation>
    <scope>NUCLEOTIDE SEQUENCE [LARGE SCALE GENOMIC DNA]</scope>
    <source>
        <strain evidence="1 2">NRRL 64651</strain>
    </source>
</reference>
<evidence type="ECO:0000313" key="1">
    <source>
        <dbReference type="EMBL" id="KAK7432993.1"/>
    </source>
</evidence>
<dbReference type="Pfam" id="PF14087">
    <property type="entry name" value="DUF4267"/>
    <property type="match status" value="1"/>
</dbReference>